<dbReference type="KEGG" id="sri:SELR_05170"/>
<dbReference type="EMBL" id="AP012292">
    <property type="protein sequence ID" value="BAL82225.1"/>
    <property type="molecule type" value="Genomic_DNA"/>
</dbReference>
<evidence type="ECO:0000313" key="2">
    <source>
        <dbReference type="Proteomes" id="UP000007887"/>
    </source>
</evidence>
<gene>
    <name evidence="1" type="ordered locus">SELR_05170</name>
</gene>
<dbReference type="Proteomes" id="UP000007887">
    <property type="component" value="Chromosome"/>
</dbReference>
<name>I0GN88_SELRL</name>
<accession>I0GN88</accession>
<dbReference type="RefSeq" id="WP_014423669.1">
    <property type="nucleotide sequence ID" value="NC_017068.1"/>
</dbReference>
<protein>
    <submittedName>
        <fullName evidence="1">Uncharacterized protein</fullName>
    </submittedName>
</protein>
<organism evidence="1 2">
    <name type="scientific">Selenomonas ruminantium subsp. lactilytica (strain NBRC 103574 / TAM6421)</name>
    <dbReference type="NCBI Taxonomy" id="927704"/>
    <lineage>
        <taxon>Bacteria</taxon>
        <taxon>Bacillati</taxon>
        <taxon>Bacillota</taxon>
        <taxon>Negativicutes</taxon>
        <taxon>Selenomonadales</taxon>
        <taxon>Selenomonadaceae</taxon>
        <taxon>Selenomonas</taxon>
    </lineage>
</organism>
<sequence>MENQGFRERCEFDFIREALGTLFRKYHSHRLNSSEAYIESGNLLEYDPLCAEALFFRFYALRNLLRPEKNQEFFSHTGRPEVRLLQQLVTGQVTEGDYPLEDDGQLHYYLRTRSELLDLCSREFYGYVQALLGHGPMALQMDIMAKICLFEGIYLEERQLFQIDGKHYLEPYLPYIMEMILDLKPEQLPRLHAVFAKAKAVLSDKWQEQSRRKDAEKGIEFKVLEDELTDIMKDMALHRQSGYT</sequence>
<dbReference type="OrthoDB" id="1664686at2"/>
<dbReference type="PATRIC" id="fig|927704.6.peg.531"/>
<evidence type="ECO:0000313" key="1">
    <source>
        <dbReference type="EMBL" id="BAL82225.1"/>
    </source>
</evidence>
<reference evidence="1 2" key="1">
    <citation type="submission" date="2011-10" db="EMBL/GenBank/DDBJ databases">
        <title>Whole genome sequence of Selenomonas ruminantium subsp. lactilytica TAM6421.</title>
        <authorList>
            <person name="Oguchi A."/>
            <person name="Ankai A."/>
            <person name="Kaneko J."/>
            <person name="Yamada-Narita S."/>
            <person name="Fukui S."/>
            <person name="Takahashi M."/>
            <person name="Onodera T."/>
            <person name="Kojima S."/>
            <person name="Fushimi T."/>
            <person name="Abe N."/>
            <person name="Kamio Y."/>
            <person name="Yamazaki S."/>
            <person name="Fujita N."/>
        </authorList>
    </citation>
    <scope>NUCLEOTIDE SEQUENCE [LARGE SCALE GENOMIC DNA]</scope>
    <source>
        <strain evidence="2">NBRC 103574 / TAM6421</strain>
    </source>
</reference>
<dbReference type="AlphaFoldDB" id="I0GN88"/>
<proteinExistence type="predicted"/>
<dbReference type="HOGENOM" id="CLU_1137415_0_0_9"/>